<accession>A0A9P7QVR9</accession>
<organism evidence="2 3">
    <name type="scientific">Colletotrichum scovillei</name>
    <dbReference type="NCBI Taxonomy" id="1209932"/>
    <lineage>
        <taxon>Eukaryota</taxon>
        <taxon>Fungi</taxon>
        <taxon>Dikarya</taxon>
        <taxon>Ascomycota</taxon>
        <taxon>Pezizomycotina</taxon>
        <taxon>Sordariomycetes</taxon>
        <taxon>Hypocreomycetidae</taxon>
        <taxon>Glomerellales</taxon>
        <taxon>Glomerellaceae</taxon>
        <taxon>Colletotrichum</taxon>
        <taxon>Colletotrichum acutatum species complex</taxon>
    </lineage>
</organism>
<evidence type="ECO:0000313" key="2">
    <source>
        <dbReference type="EMBL" id="KAG7041958.1"/>
    </source>
</evidence>
<dbReference type="Proteomes" id="UP000699042">
    <property type="component" value="Unassembled WGS sequence"/>
</dbReference>
<proteinExistence type="predicted"/>
<dbReference type="AlphaFoldDB" id="A0A9P7QVR9"/>
<gene>
    <name evidence="2" type="ORF">JMJ77_012474</name>
</gene>
<sequence>MRALLGCFTRAASCKAWRMNPYPQVLSKVPRVSWGAKKGKGQAGKPGRCRDQRGRWRTAGRAERWTSLASFKVKVQATLIHEAIATTKG</sequence>
<evidence type="ECO:0000313" key="3">
    <source>
        <dbReference type="Proteomes" id="UP000699042"/>
    </source>
</evidence>
<keyword evidence="3" id="KW-1185">Reference proteome</keyword>
<name>A0A9P7QVR9_9PEZI</name>
<reference evidence="2" key="1">
    <citation type="submission" date="2021-05" db="EMBL/GenBank/DDBJ databases">
        <title>Comparative genomics of three Colletotrichum scovillei strains and genetic complementation revealed genes involved fungal growth and virulence on chili pepper.</title>
        <authorList>
            <person name="Hsieh D.-K."/>
            <person name="Chuang S.-C."/>
            <person name="Chen C.-Y."/>
            <person name="Chao Y.-T."/>
            <person name="Lu M.-Y.J."/>
            <person name="Lee M.-H."/>
            <person name="Shih M.-C."/>
        </authorList>
    </citation>
    <scope>NUCLEOTIDE SEQUENCE</scope>
    <source>
        <strain evidence="2">Coll-153</strain>
    </source>
</reference>
<dbReference type="EMBL" id="JAESDN010000014">
    <property type="protein sequence ID" value="KAG7041958.1"/>
    <property type="molecule type" value="Genomic_DNA"/>
</dbReference>
<comment type="caution">
    <text evidence="2">The sequence shown here is derived from an EMBL/GenBank/DDBJ whole genome shotgun (WGS) entry which is preliminary data.</text>
</comment>
<evidence type="ECO:0000256" key="1">
    <source>
        <dbReference type="SAM" id="MobiDB-lite"/>
    </source>
</evidence>
<protein>
    <submittedName>
        <fullName evidence="2">Uncharacterized protein</fullName>
    </submittedName>
</protein>
<feature type="region of interest" description="Disordered" evidence="1">
    <location>
        <begin position="34"/>
        <end position="56"/>
    </location>
</feature>